<dbReference type="EMBL" id="CM039431">
    <property type="protein sequence ID" value="KAI4336725.1"/>
    <property type="molecule type" value="Genomic_DNA"/>
</dbReference>
<protein>
    <submittedName>
        <fullName evidence="1">Uncharacterized protein</fullName>
    </submittedName>
</protein>
<evidence type="ECO:0000313" key="1">
    <source>
        <dbReference type="EMBL" id="KAI4336725.1"/>
    </source>
</evidence>
<proteinExistence type="predicted"/>
<dbReference type="Proteomes" id="UP000828941">
    <property type="component" value="Chromosome 6"/>
</dbReference>
<comment type="caution">
    <text evidence="1">The sequence shown here is derived from an EMBL/GenBank/DDBJ whole genome shotgun (WGS) entry which is preliminary data.</text>
</comment>
<gene>
    <name evidence="1" type="ORF">L6164_015216</name>
</gene>
<accession>A0ACB9NPQ8</accession>
<reference evidence="1 2" key="1">
    <citation type="journal article" date="2022" name="DNA Res.">
        <title>Chromosomal-level genome assembly of the orchid tree Bauhinia variegata (Leguminosae; Cercidoideae) supports the allotetraploid origin hypothesis of Bauhinia.</title>
        <authorList>
            <person name="Zhong Y."/>
            <person name="Chen Y."/>
            <person name="Zheng D."/>
            <person name="Pang J."/>
            <person name="Liu Y."/>
            <person name="Luo S."/>
            <person name="Meng S."/>
            <person name="Qian L."/>
            <person name="Wei D."/>
            <person name="Dai S."/>
            <person name="Zhou R."/>
        </authorList>
    </citation>
    <scope>NUCLEOTIDE SEQUENCE [LARGE SCALE GENOMIC DNA]</scope>
    <source>
        <strain evidence="1">BV-YZ2020</strain>
    </source>
</reference>
<keyword evidence="2" id="KW-1185">Reference proteome</keyword>
<organism evidence="1 2">
    <name type="scientific">Bauhinia variegata</name>
    <name type="common">Purple orchid tree</name>
    <name type="synonym">Phanera variegata</name>
    <dbReference type="NCBI Taxonomy" id="167791"/>
    <lineage>
        <taxon>Eukaryota</taxon>
        <taxon>Viridiplantae</taxon>
        <taxon>Streptophyta</taxon>
        <taxon>Embryophyta</taxon>
        <taxon>Tracheophyta</taxon>
        <taxon>Spermatophyta</taxon>
        <taxon>Magnoliopsida</taxon>
        <taxon>eudicotyledons</taxon>
        <taxon>Gunneridae</taxon>
        <taxon>Pentapetalae</taxon>
        <taxon>rosids</taxon>
        <taxon>fabids</taxon>
        <taxon>Fabales</taxon>
        <taxon>Fabaceae</taxon>
        <taxon>Cercidoideae</taxon>
        <taxon>Cercideae</taxon>
        <taxon>Bauhiniinae</taxon>
        <taxon>Bauhinia</taxon>
    </lineage>
</organism>
<sequence length="141" mass="15921">MASGIRFQYCAYPFSQVPFPEIVDESVLLNAIVEPELVHVIPPGSNRKDASCVLNQVLRGLPSNAVKESSLAKLVICRVSSDFRGNMKFTNMDLDERFDSTDMCPLLFWGPRAYLSMSFTVIINVDFHTWTAYRFGQRYGG</sequence>
<name>A0ACB9NPQ8_BAUVA</name>
<evidence type="ECO:0000313" key="2">
    <source>
        <dbReference type="Proteomes" id="UP000828941"/>
    </source>
</evidence>